<dbReference type="Proteomes" id="UP000198976">
    <property type="component" value="Chromosome I"/>
</dbReference>
<keyword evidence="4" id="KW-0238">DNA-binding</keyword>
<dbReference type="InterPro" id="IPR002177">
    <property type="entry name" value="DPS_DNA-bd"/>
</dbReference>
<dbReference type="InterPro" id="IPR023188">
    <property type="entry name" value="DPS_DNA-bd_CS"/>
</dbReference>
<dbReference type="PROSITE" id="PS00819">
    <property type="entry name" value="DPS_2"/>
    <property type="match status" value="1"/>
</dbReference>
<name>A0ABY0V7G2_9ACTO</name>
<dbReference type="PANTHER" id="PTHR42932">
    <property type="entry name" value="GENERAL STRESS PROTEIN 20U"/>
    <property type="match status" value="1"/>
</dbReference>
<feature type="domain" description="Ferritin/DPS" evidence="3">
    <location>
        <begin position="7"/>
        <end position="147"/>
    </location>
</feature>
<dbReference type="SUPFAM" id="SSF47240">
    <property type="entry name" value="Ferritin-like"/>
    <property type="match status" value="1"/>
</dbReference>
<dbReference type="RefSeq" id="WP_058236689.1">
    <property type="nucleotide sequence ID" value="NZ_LT629792.1"/>
</dbReference>
<gene>
    <name evidence="4" type="ORF">SAMN04489714_1097</name>
</gene>
<dbReference type="PROSITE" id="PS00818">
    <property type="entry name" value="DPS_1"/>
    <property type="match status" value="1"/>
</dbReference>
<organism evidence="4 5">
    <name type="scientific">Schaalia radingae</name>
    <dbReference type="NCBI Taxonomy" id="131110"/>
    <lineage>
        <taxon>Bacteria</taxon>
        <taxon>Bacillati</taxon>
        <taxon>Actinomycetota</taxon>
        <taxon>Actinomycetes</taxon>
        <taxon>Actinomycetales</taxon>
        <taxon>Actinomycetaceae</taxon>
        <taxon>Schaalia</taxon>
    </lineage>
</organism>
<proteinExistence type="inferred from homology"/>
<evidence type="ECO:0000256" key="2">
    <source>
        <dbReference type="RuleBase" id="RU003875"/>
    </source>
</evidence>
<evidence type="ECO:0000256" key="1">
    <source>
        <dbReference type="ARBA" id="ARBA00009497"/>
    </source>
</evidence>
<sequence>MAEQLVIDALQRALVDLTDLSLQAKQYHWNIQGDRFRALHLALDEIVDQVREDLDEVAERISTLGGTPDGRAATVARDSGIGDVAEGTISVADAYKQMESKLMAASERIKSDLEKVDDADSLSGDILVGAARGLEKQAWFLRAAIEK</sequence>
<dbReference type="InterPro" id="IPR008331">
    <property type="entry name" value="Ferritin_DPS_dom"/>
</dbReference>
<dbReference type="InterPro" id="IPR012347">
    <property type="entry name" value="Ferritin-like"/>
</dbReference>
<dbReference type="PRINTS" id="PR01346">
    <property type="entry name" value="HELNAPAPROT"/>
</dbReference>
<evidence type="ECO:0000313" key="5">
    <source>
        <dbReference type="Proteomes" id="UP000198976"/>
    </source>
</evidence>
<dbReference type="PANTHER" id="PTHR42932:SF2">
    <property type="entry name" value="DNA PROTECTION DURING STARVATION PROTEIN 1"/>
    <property type="match status" value="1"/>
</dbReference>
<keyword evidence="5" id="KW-1185">Reference proteome</keyword>
<comment type="similarity">
    <text evidence="1 2">Belongs to the Dps family.</text>
</comment>
<dbReference type="InterPro" id="IPR009078">
    <property type="entry name" value="Ferritin-like_SF"/>
</dbReference>
<evidence type="ECO:0000259" key="3">
    <source>
        <dbReference type="Pfam" id="PF00210"/>
    </source>
</evidence>
<dbReference type="EMBL" id="LT629792">
    <property type="protein sequence ID" value="SDT94272.1"/>
    <property type="molecule type" value="Genomic_DNA"/>
</dbReference>
<reference evidence="4 5" key="1">
    <citation type="submission" date="2016-10" db="EMBL/GenBank/DDBJ databases">
        <authorList>
            <person name="Varghese N."/>
            <person name="Submissions S."/>
        </authorList>
    </citation>
    <scope>NUCLEOTIDE SEQUENCE [LARGE SCALE GENOMIC DNA]</scope>
    <source>
        <strain evidence="4 5">DSM 9169</strain>
    </source>
</reference>
<dbReference type="GO" id="GO:0003677">
    <property type="term" value="F:DNA binding"/>
    <property type="evidence" value="ECO:0007669"/>
    <property type="project" value="UniProtKB-KW"/>
</dbReference>
<dbReference type="Gene3D" id="1.20.1260.10">
    <property type="match status" value="1"/>
</dbReference>
<accession>A0ABY0V7G2</accession>
<dbReference type="CDD" id="cd01043">
    <property type="entry name" value="DPS"/>
    <property type="match status" value="1"/>
</dbReference>
<dbReference type="Pfam" id="PF00210">
    <property type="entry name" value="Ferritin"/>
    <property type="match status" value="1"/>
</dbReference>
<evidence type="ECO:0000313" key="4">
    <source>
        <dbReference type="EMBL" id="SDT94272.1"/>
    </source>
</evidence>
<dbReference type="PIRSF" id="PIRSF005900">
    <property type="entry name" value="Dps"/>
    <property type="match status" value="1"/>
</dbReference>
<protein>
    <submittedName>
        <fullName evidence="4">Starvation-inducible DNA-binding protein</fullName>
    </submittedName>
</protein>